<accession>A0ABT6YLB4</accession>
<dbReference type="RefSeq" id="WP_283369542.1">
    <property type="nucleotide sequence ID" value="NZ_JASHID010000005.1"/>
</dbReference>
<keyword evidence="3" id="KW-1185">Reference proteome</keyword>
<organism evidence="2 3">
    <name type="scientific">Flectobacillus longus</name>
    <dbReference type="NCBI Taxonomy" id="2984207"/>
    <lineage>
        <taxon>Bacteria</taxon>
        <taxon>Pseudomonadati</taxon>
        <taxon>Bacteroidota</taxon>
        <taxon>Cytophagia</taxon>
        <taxon>Cytophagales</taxon>
        <taxon>Flectobacillaceae</taxon>
        <taxon>Flectobacillus</taxon>
    </lineage>
</organism>
<feature type="chain" id="PRO_5046115739" description="DUF3575 domain-containing protein" evidence="1">
    <location>
        <begin position="23"/>
        <end position="201"/>
    </location>
</feature>
<reference evidence="2 3" key="1">
    <citation type="submission" date="2023-05" db="EMBL/GenBank/DDBJ databases">
        <title>Novel species of genus Flectobacillus isolated from stream in China.</title>
        <authorList>
            <person name="Lu H."/>
        </authorList>
    </citation>
    <scope>NUCLEOTIDE SEQUENCE [LARGE SCALE GENOMIC DNA]</scope>
    <source>
        <strain evidence="2 3">DC10W</strain>
    </source>
</reference>
<keyword evidence="1" id="KW-0732">Signal</keyword>
<evidence type="ECO:0000313" key="2">
    <source>
        <dbReference type="EMBL" id="MDI9864340.1"/>
    </source>
</evidence>
<evidence type="ECO:0008006" key="4">
    <source>
        <dbReference type="Google" id="ProtNLM"/>
    </source>
</evidence>
<protein>
    <recommendedName>
        <fullName evidence="4">DUF3575 domain-containing protein</fullName>
    </recommendedName>
</protein>
<proteinExistence type="predicted"/>
<feature type="signal peptide" evidence="1">
    <location>
        <begin position="1"/>
        <end position="22"/>
    </location>
</feature>
<dbReference type="Proteomes" id="UP001236569">
    <property type="component" value="Unassembled WGS sequence"/>
</dbReference>
<comment type="caution">
    <text evidence="2">The sequence shown here is derived from an EMBL/GenBank/DDBJ whole genome shotgun (WGS) entry which is preliminary data.</text>
</comment>
<sequence length="201" mass="22122">MKAIFLTCLTVMLLMVHNSSQAQYDPGTKNWLVGGSLSGTFGNYFVSSQTGHVQNLNLYFKSGKFGANKVSRGWLVDYTLMWTESGVNFKYGSHTIGAGYFINKFQPLNKNIGLYAEAVGMGKYLLARASQGYKNDGWGASIQANVGLRYHFKSKLFLDCSANIGYVNYQSTDLLVKNWEAFSIGLSPSIGSFKIAIGKTL</sequence>
<evidence type="ECO:0000256" key="1">
    <source>
        <dbReference type="SAM" id="SignalP"/>
    </source>
</evidence>
<gene>
    <name evidence="2" type="ORF">QM480_08385</name>
</gene>
<evidence type="ECO:0000313" key="3">
    <source>
        <dbReference type="Proteomes" id="UP001236569"/>
    </source>
</evidence>
<dbReference type="EMBL" id="JASHID010000005">
    <property type="protein sequence ID" value="MDI9864340.1"/>
    <property type="molecule type" value="Genomic_DNA"/>
</dbReference>
<name>A0ABT6YLB4_9BACT</name>